<evidence type="ECO:0000313" key="9">
    <source>
        <dbReference type="Proteomes" id="UP000076580"/>
    </source>
</evidence>
<dbReference type="AlphaFoldDB" id="A0A151GW57"/>
<dbReference type="RefSeq" id="XP_040660690.1">
    <property type="nucleotide sequence ID" value="XM_040799807.1"/>
</dbReference>
<protein>
    <recommendedName>
        <fullName evidence="10">Enterotoxin</fullName>
    </recommendedName>
</protein>
<evidence type="ECO:0000313" key="8">
    <source>
        <dbReference type="EMBL" id="KYK61338.1"/>
    </source>
</evidence>
<evidence type="ECO:0000256" key="1">
    <source>
        <dbReference type="ARBA" id="ARBA00022656"/>
    </source>
</evidence>
<name>A0A151GW57_DRECN</name>
<proteinExistence type="predicted"/>
<feature type="region of interest" description="Disordered" evidence="6">
    <location>
        <begin position="28"/>
        <end position="54"/>
    </location>
</feature>
<feature type="coiled-coil region" evidence="5">
    <location>
        <begin position="460"/>
        <end position="533"/>
    </location>
</feature>
<keyword evidence="9" id="KW-1185">Reference proteome</keyword>
<dbReference type="InterPro" id="IPR001144">
    <property type="entry name" value="Enterotoxin_A"/>
</dbReference>
<dbReference type="GeneID" id="63715123"/>
<dbReference type="Pfam" id="PF01375">
    <property type="entry name" value="Enterotoxin_a"/>
    <property type="match status" value="1"/>
</dbReference>
<keyword evidence="2 7" id="KW-0732">Signal</keyword>
<keyword evidence="3" id="KW-0843">Virulence</keyword>
<feature type="chain" id="PRO_5007580977" description="Enterotoxin" evidence="7">
    <location>
        <begin position="22"/>
        <end position="767"/>
    </location>
</feature>
<sequence>MYAYASFLLLLFLQWTNLAAAAPPNEKVTFNLPAKPSPPLPTDKDSTPHSEHAPIRSDPYAWLVVPQTMDMIHNQGGVLPEGKKETSMYQHMLGNKNSVYVTAYHTIRDARMAYASIAGTKAAGTLLCIHKAENAIELTGSIPQTENFNLQGLVMLGGVWDAQIKKFAKLRSGDTRKDEKINFVDNNNYDVQYQHHHSSNARPRLAGLPLDHPALGTQSRFSSELECDKEAHAYMDTIAEAVGWRKEWPLVLAPADATIATDVIDDARRVIDDFARKEAVEAERAGDLAAMQRSLTKARNGLSFIKVYTAKIGHIIRYSGSLPHSTFNQPWRTYFHYSNVVAALQAKAFLIEATQLNRKVQTHCRNTAASVPLDDKLIKELKEATNAMEDIAKRLRITLKANENRQSEIRIAKNRGEKSAEFEAIKPEIWLGIRQERKLEAMERDLHLLDELIILQTPYYKDLLEMIDSAKNSLLGLEAKNQERAKMEQKTKQITESKEKEADQEIDQVLEDISEEEKKKTAAIEEARKIQNNPNRNKWEEEALSTVADWIYDNWHNADTAVAVAGTGIAAAAVGGKVAIAGGLGSKAANNIQTVDNAASGTTAKANAEDTSQVAANSQKVDTGKVERVLNRQASSGLVNQAFEEATEEAKRVCSVLIEQLEKLPVASGNLGSQTVGESLAQPASGEAAGVLQGVKYQSTRVKTEVLAEKRRRSIGRRDNGHLDNQELQKLVDQISASVATRAVIKAMLTGMQHALELMAPTVKTTI</sequence>
<feature type="signal peptide" evidence="7">
    <location>
        <begin position="1"/>
        <end position="21"/>
    </location>
</feature>
<keyword evidence="5" id="KW-0175">Coiled coil</keyword>
<evidence type="ECO:0000256" key="7">
    <source>
        <dbReference type="SAM" id="SignalP"/>
    </source>
</evidence>
<evidence type="ECO:0008006" key="10">
    <source>
        <dbReference type="Google" id="ProtNLM"/>
    </source>
</evidence>
<comment type="caution">
    <text evidence="8">The sequence shown here is derived from an EMBL/GenBank/DDBJ whole genome shotgun (WGS) entry which is preliminary data.</text>
</comment>
<gene>
    <name evidence="8" type="ORF">DCS_02480</name>
</gene>
<feature type="compositionally biased region" description="Basic and acidic residues" evidence="6">
    <location>
        <begin position="42"/>
        <end position="54"/>
    </location>
</feature>
<evidence type="ECO:0000256" key="6">
    <source>
        <dbReference type="SAM" id="MobiDB-lite"/>
    </source>
</evidence>
<dbReference type="EMBL" id="LAYC01000001">
    <property type="protein sequence ID" value="KYK61338.1"/>
    <property type="molecule type" value="Genomic_DNA"/>
</dbReference>
<keyword evidence="4" id="KW-1015">Disulfide bond</keyword>
<organism evidence="8 9">
    <name type="scientific">Drechmeria coniospora</name>
    <name type="common">Nematophagous fungus</name>
    <name type="synonym">Meria coniospora</name>
    <dbReference type="NCBI Taxonomy" id="98403"/>
    <lineage>
        <taxon>Eukaryota</taxon>
        <taxon>Fungi</taxon>
        <taxon>Dikarya</taxon>
        <taxon>Ascomycota</taxon>
        <taxon>Pezizomycotina</taxon>
        <taxon>Sordariomycetes</taxon>
        <taxon>Hypocreomycetidae</taxon>
        <taxon>Hypocreales</taxon>
        <taxon>Ophiocordycipitaceae</taxon>
        <taxon>Drechmeria</taxon>
    </lineage>
</organism>
<keyword evidence="1" id="KW-0800">Toxin</keyword>
<evidence type="ECO:0000256" key="3">
    <source>
        <dbReference type="ARBA" id="ARBA00023026"/>
    </source>
</evidence>
<dbReference type="GO" id="GO:0090729">
    <property type="term" value="F:toxin activity"/>
    <property type="evidence" value="ECO:0007669"/>
    <property type="project" value="UniProtKB-KW"/>
</dbReference>
<dbReference type="Gene3D" id="3.90.210.10">
    <property type="entry name" value="Heat-Labile Enterotoxin, subunit A"/>
    <property type="match status" value="1"/>
</dbReference>
<accession>A0A151GW57</accession>
<reference evidence="8 9" key="1">
    <citation type="journal article" date="2016" name="Sci. Rep.">
        <title>Insights into Adaptations to a Near-Obligate Nematode Endoparasitic Lifestyle from the Finished Genome of Drechmeria coniospora.</title>
        <authorList>
            <person name="Zhang L."/>
            <person name="Zhou Z."/>
            <person name="Guo Q."/>
            <person name="Fokkens L."/>
            <person name="Miskei M."/>
            <person name="Pocsi I."/>
            <person name="Zhang W."/>
            <person name="Chen M."/>
            <person name="Wang L."/>
            <person name="Sun Y."/>
            <person name="Donzelli B.G."/>
            <person name="Gibson D.M."/>
            <person name="Nelson D.R."/>
            <person name="Luo J.G."/>
            <person name="Rep M."/>
            <person name="Liu H."/>
            <person name="Yang S."/>
            <person name="Wang J."/>
            <person name="Krasnoff S.B."/>
            <person name="Xu Y."/>
            <person name="Molnar I."/>
            <person name="Lin M."/>
        </authorList>
    </citation>
    <scope>NUCLEOTIDE SEQUENCE [LARGE SCALE GENOMIC DNA]</scope>
    <source>
        <strain evidence="8 9">ARSEF 6962</strain>
    </source>
</reference>
<dbReference type="Proteomes" id="UP000076580">
    <property type="component" value="Chromosome 01"/>
</dbReference>
<evidence type="ECO:0000256" key="4">
    <source>
        <dbReference type="ARBA" id="ARBA00023157"/>
    </source>
</evidence>
<dbReference type="InParanoid" id="A0A151GW57"/>
<evidence type="ECO:0000256" key="5">
    <source>
        <dbReference type="SAM" id="Coils"/>
    </source>
</evidence>
<evidence type="ECO:0000256" key="2">
    <source>
        <dbReference type="ARBA" id="ARBA00022729"/>
    </source>
</evidence>